<feature type="compositionally biased region" description="Low complexity" evidence="1">
    <location>
        <begin position="443"/>
        <end position="456"/>
    </location>
</feature>
<keyword evidence="3" id="KW-1185">Reference proteome</keyword>
<sequence length="465" mass="51204">MSKTPAPKHVIYLAIGFPPAAKSCAYRMRETANQFVSQGWDVTVVTIADASWERDFGLDHTLSERVDPRVRIVKLPLVREDLETDIRTFSEERALRPTQWAAAYRKKGMTDFPEPIYGGWRADLERVVQRIHREKSADLVLATCVPYVNMAAALHLWETHRVPYAIDFRDGWSVDVLGDGEAFTPDSPSGVWERKVLSRALSLWLVNDPIADWYRQRHPDLAARFHVVRNGYDEDSVPARTRTPDPEAGLTFGHLGVVTSPPRILQAVLDGWHTARERDPLVARSRLEIRGQVGSGAAREANAHMEMIRRAQARGEAVSFGGAAPKAEVPDIFASWDVLLLMIMGGKYMTSGKVYEYAATGLPVMSAHEVEHDASTVMTGHPLWTGAFGFDEEALATAYSAAAKLAVEATDEDRAAARAHAAQYARAAQLGPAVRRLIDRVTGAPDDPGAQAAAPGTHEVEDLSV</sequence>
<proteinExistence type="predicted"/>
<feature type="region of interest" description="Disordered" evidence="1">
    <location>
        <begin position="442"/>
        <end position="465"/>
    </location>
</feature>
<organism evidence="2 3">
    <name type="scientific">Streptomyces cavourensis</name>
    <dbReference type="NCBI Taxonomy" id="67258"/>
    <lineage>
        <taxon>Bacteria</taxon>
        <taxon>Bacillati</taxon>
        <taxon>Actinomycetota</taxon>
        <taxon>Actinomycetes</taxon>
        <taxon>Kitasatosporales</taxon>
        <taxon>Streptomycetaceae</taxon>
        <taxon>Streptomyces</taxon>
    </lineage>
</organism>
<accession>A0ABY5FDV3</accession>
<keyword evidence="2" id="KW-0808">Transferase</keyword>
<dbReference type="Proteomes" id="UP001058236">
    <property type="component" value="Chromosome"/>
</dbReference>
<name>A0ABY5FDV3_9ACTN</name>
<evidence type="ECO:0000313" key="3">
    <source>
        <dbReference type="Proteomes" id="UP001058236"/>
    </source>
</evidence>
<evidence type="ECO:0000256" key="1">
    <source>
        <dbReference type="SAM" id="MobiDB-lite"/>
    </source>
</evidence>
<dbReference type="Gene3D" id="3.40.50.2000">
    <property type="entry name" value="Glycogen Phosphorylase B"/>
    <property type="match status" value="2"/>
</dbReference>
<gene>
    <name evidence="2" type="ORF">NLU04_27255</name>
</gene>
<dbReference type="GO" id="GO:0016740">
    <property type="term" value="F:transferase activity"/>
    <property type="evidence" value="ECO:0007669"/>
    <property type="project" value="UniProtKB-KW"/>
</dbReference>
<protein>
    <submittedName>
        <fullName evidence="2">Glycosyl transferase</fullName>
    </submittedName>
</protein>
<dbReference type="EMBL" id="CP101397">
    <property type="protein sequence ID" value="UTR81914.1"/>
    <property type="molecule type" value="Genomic_DNA"/>
</dbReference>
<reference evidence="2" key="1">
    <citation type="submission" date="2022-07" db="EMBL/GenBank/DDBJ databases">
        <title>Genomic of Streptomyces cavourensis F2.</title>
        <authorList>
            <person name="Hu S."/>
            <person name="Liang W."/>
        </authorList>
    </citation>
    <scope>NUCLEOTIDE SEQUENCE</scope>
    <source>
        <strain evidence="2">F2</strain>
    </source>
</reference>
<evidence type="ECO:0000313" key="2">
    <source>
        <dbReference type="EMBL" id="UTR81914.1"/>
    </source>
</evidence>
<dbReference type="SUPFAM" id="SSF53756">
    <property type="entry name" value="UDP-Glycosyltransferase/glycogen phosphorylase"/>
    <property type="match status" value="1"/>
</dbReference>